<gene>
    <name evidence="1" type="ORF">ACFYU5_18805</name>
</gene>
<comment type="caution">
    <text evidence="1">The sequence shown here is derived from an EMBL/GenBank/DDBJ whole genome shotgun (WGS) entry which is preliminary data.</text>
</comment>
<organism evidence="1 2">
    <name type="scientific">Nocardia aobensis</name>
    <dbReference type="NCBI Taxonomy" id="257277"/>
    <lineage>
        <taxon>Bacteria</taxon>
        <taxon>Bacillati</taxon>
        <taxon>Actinomycetota</taxon>
        <taxon>Actinomycetes</taxon>
        <taxon>Mycobacteriales</taxon>
        <taxon>Nocardiaceae</taxon>
        <taxon>Nocardia</taxon>
    </lineage>
</organism>
<sequence>MTWVKQIERHYCRRPHSSHGEQGDVWMCDDCGKFWVITAFGWGKLYNPLRIWWLKRASK</sequence>
<dbReference type="RefSeq" id="WP_387395893.1">
    <property type="nucleotide sequence ID" value="NZ_JBIAMT010000003.1"/>
</dbReference>
<keyword evidence="2" id="KW-1185">Reference proteome</keyword>
<evidence type="ECO:0000313" key="2">
    <source>
        <dbReference type="Proteomes" id="UP001601442"/>
    </source>
</evidence>
<protein>
    <submittedName>
        <fullName evidence="1">Uncharacterized protein</fullName>
    </submittedName>
</protein>
<dbReference type="EMBL" id="JBIAMT010000003">
    <property type="protein sequence ID" value="MFF0498463.1"/>
    <property type="molecule type" value="Genomic_DNA"/>
</dbReference>
<dbReference type="Proteomes" id="UP001601442">
    <property type="component" value="Unassembled WGS sequence"/>
</dbReference>
<accession>A0ABW6P5N5</accession>
<reference evidence="1 2" key="1">
    <citation type="submission" date="2024-10" db="EMBL/GenBank/DDBJ databases">
        <title>The Natural Products Discovery Center: Release of the First 8490 Sequenced Strains for Exploring Actinobacteria Biosynthetic Diversity.</title>
        <authorList>
            <person name="Kalkreuter E."/>
            <person name="Kautsar S.A."/>
            <person name="Yang D."/>
            <person name="Bader C.D."/>
            <person name="Teijaro C.N."/>
            <person name="Fluegel L."/>
            <person name="Davis C.M."/>
            <person name="Simpson J.R."/>
            <person name="Lauterbach L."/>
            <person name="Steele A.D."/>
            <person name="Gui C."/>
            <person name="Meng S."/>
            <person name="Li G."/>
            <person name="Viehrig K."/>
            <person name="Ye F."/>
            <person name="Su P."/>
            <person name="Kiefer A.F."/>
            <person name="Nichols A."/>
            <person name="Cepeda A.J."/>
            <person name="Yan W."/>
            <person name="Fan B."/>
            <person name="Jiang Y."/>
            <person name="Adhikari A."/>
            <person name="Zheng C.-J."/>
            <person name="Schuster L."/>
            <person name="Cowan T.M."/>
            <person name="Smanski M.J."/>
            <person name="Chevrette M.G."/>
            <person name="De Carvalho L.P.S."/>
            <person name="Shen B."/>
        </authorList>
    </citation>
    <scope>NUCLEOTIDE SEQUENCE [LARGE SCALE GENOMIC DNA]</scope>
    <source>
        <strain evidence="1 2">NPDC004119</strain>
    </source>
</reference>
<proteinExistence type="predicted"/>
<evidence type="ECO:0000313" key="1">
    <source>
        <dbReference type="EMBL" id="MFF0498463.1"/>
    </source>
</evidence>
<name>A0ABW6P5N5_9NOCA</name>